<evidence type="ECO:0000256" key="1">
    <source>
        <dbReference type="SAM" id="Phobius"/>
    </source>
</evidence>
<protein>
    <recommendedName>
        <fullName evidence="4">DUF2269 family protein</fullName>
    </recommendedName>
</protein>
<dbReference type="Proteomes" id="UP000242763">
    <property type="component" value="Unassembled WGS sequence"/>
</dbReference>
<evidence type="ECO:0008006" key="4">
    <source>
        <dbReference type="Google" id="ProtNLM"/>
    </source>
</evidence>
<feature type="transmembrane region" description="Helical" evidence="1">
    <location>
        <begin position="12"/>
        <end position="31"/>
    </location>
</feature>
<sequence length="142" mass="15318">MIELTVNVVLKFFHILGLMLGAAAGFGSMLVARQARRAAAPSPDLLALRPLLSKLALSGIILLWITGLSLWMLRYDFAQLGPAYSYKMLVALVLLVVVLVINVVNRRAANAGTPPPSWLPKLGMTTPILTLIAVALGVWVFI</sequence>
<dbReference type="AlphaFoldDB" id="A0A1I3HMA6"/>
<proteinExistence type="predicted"/>
<keyword evidence="1" id="KW-1133">Transmembrane helix</keyword>
<gene>
    <name evidence="2" type="ORF">SAMN03080618_00256</name>
</gene>
<name>A0A1I3HMA6_9HYPH</name>
<feature type="transmembrane region" description="Helical" evidence="1">
    <location>
        <begin position="51"/>
        <end position="72"/>
    </location>
</feature>
<evidence type="ECO:0000313" key="2">
    <source>
        <dbReference type="EMBL" id="SFI36630.1"/>
    </source>
</evidence>
<organism evidence="2 3">
    <name type="scientific">Aquamicrobium aerolatum DSM 21857</name>
    <dbReference type="NCBI Taxonomy" id="1121003"/>
    <lineage>
        <taxon>Bacteria</taxon>
        <taxon>Pseudomonadati</taxon>
        <taxon>Pseudomonadota</taxon>
        <taxon>Alphaproteobacteria</taxon>
        <taxon>Hyphomicrobiales</taxon>
        <taxon>Phyllobacteriaceae</taxon>
        <taxon>Aerobium</taxon>
    </lineage>
</organism>
<feature type="transmembrane region" description="Helical" evidence="1">
    <location>
        <begin position="84"/>
        <end position="104"/>
    </location>
</feature>
<dbReference type="EMBL" id="FORF01000001">
    <property type="protein sequence ID" value="SFI36630.1"/>
    <property type="molecule type" value="Genomic_DNA"/>
</dbReference>
<accession>A0A1I3HMA6</accession>
<keyword evidence="1" id="KW-0472">Membrane</keyword>
<keyword evidence="3" id="KW-1185">Reference proteome</keyword>
<evidence type="ECO:0000313" key="3">
    <source>
        <dbReference type="Proteomes" id="UP000242763"/>
    </source>
</evidence>
<keyword evidence="1" id="KW-0812">Transmembrane</keyword>
<reference evidence="3" key="1">
    <citation type="submission" date="2016-10" db="EMBL/GenBank/DDBJ databases">
        <authorList>
            <person name="Varghese N."/>
            <person name="Submissions S."/>
        </authorList>
    </citation>
    <scope>NUCLEOTIDE SEQUENCE [LARGE SCALE GENOMIC DNA]</scope>
    <source>
        <strain evidence="3">DSM 21857</strain>
    </source>
</reference>
<dbReference type="RefSeq" id="WP_244523107.1">
    <property type="nucleotide sequence ID" value="NZ_FORF01000001.1"/>
</dbReference>
<feature type="transmembrane region" description="Helical" evidence="1">
    <location>
        <begin position="124"/>
        <end position="141"/>
    </location>
</feature>